<dbReference type="PIRSF" id="PIRSF033367">
    <property type="entry name" value="UCP033367_VanZ"/>
    <property type="match status" value="1"/>
</dbReference>
<gene>
    <name evidence="3" type="ORF">A4A58_02300</name>
</gene>
<evidence type="ECO:0000256" key="1">
    <source>
        <dbReference type="SAM" id="Phobius"/>
    </source>
</evidence>
<evidence type="ECO:0000313" key="4">
    <source>
        <dbReference type="Proteomes" id="UP000076574"/>
    </source>
</evidence>
<proteinExistence type="predicted"/>
<keyword evidence="4" id="KW-1185">Reference proteome</keyword>
<dbReference type="Pfam" id="PF04892">
    <property type="entry name" value="VanZ"/>
    <property type="match status" value="1"/>
</dbReference>
<feature type="domain" description="VanZ-like" evidence="2">
    <location>
        <begin position="16"/>
        <end position="104"/>
    </location>
</feature>
<feature type="transmembrane region" description="Helical" evidence="1">
    <location>
        <begin position="30"/>
        <end position="50"/>
    </location>
</feature>
<evidence type="ECO:0000313" key="3">
    <source>
        <dbReference type="EMBL" id="KZD25905.1"/>
    </source>
</evidence>
<reference evidence="3 4" key="1">
    <citation type="submission" date="2016-03" db="EMBL/GenBank/DDBJ databases">
        <title>Microsymbionts genomes from the relict species Vavilovia formosa (Stev.) Fed.</title>
        <authorList>
            <person name="Kopat V."/>
            <person name="Chirak E."/>
            <person name="Kimeklis A."/>
            <person name="Andronov E."/>
        </authorList>
    </citation>
    <scope>NUCLEOTIDE SEQUENCE [LARGE SCALE GENOMIC DNA]</scope>
    <source>
        <strain evidence="3 4">Vaf07</strain>
    </source>
</reference>
<keyword evidence="1" id="KW-0472">Membrane</keyword>
<organism evidence="3 4">
    <name type="scientific">Tardiphaga robiniae</name>
    <dbReference type="NCBI Taxonomy" id="943830"/>
    <lineage>
        <taxon>Bacteria</taxon>
        <taxon>Pseudomonadati</taxon>
        <taxon>Pseudomonadota</taxon>
        <taxon>Alphaproteobacteria</taxon>
        <taxon>Hyphomicrobiales</taxon>
        <taxon>Nitrobacteraceae</taxon>
        <taxon>Tardiphaga</taxon>
    </lineage>
</organism>
<name>A0A164B837_9BRAD</name>
<dbReference type="Proteomes" id="UP000076574">
    <property type="component" value="Unassembled WGS sequence"/>
</dbReference>
<evidence type="ECO:0000259" key="2">
    <source>
        <dbReference type="Pfam" id="PF04892"/>
    </source>
</evidence>
<dbReference type="InterPro" id="IPR006976">
    <property type="entry name" value="VanZ-like"/>
</dbReference>
<dbReference type="RefSeq" id="WP_068730390.1">
    <property type="nucleotide sequence ID" value="NZ_LVYV01000001.1"/>
</dbReference>
<keyword evidence="1" id="KW-0812">Transmembrane</keyword>
<accession>A0A164B837</accession>
<dbReference type="OrthoDB" id="7908547at2"/>
<sequence>MYRKTVIVVAWTTLALIAFATLSPIGLRPHFGGVSLERFGAFALVGLLFGLAYPRHLWLVLTLVGGAAVGLEVLQHLTPDRHGEARDALVKLAGGVTGIGISLAFHQALKRFITLG</sequence>
<dbReference type="InterPro" id="IPR017015">
    <property type="entry name" value="UCP033367_VanZ"/>
</dbReference>
<keyword evidence="1" id="KW-1133">Transmembrane helix</keyword>
<dbReference type="EMBL" id="LVYV01000001">
    <property type="protein sequence ID" value="KZD25905.1"/>
    <property type="molecule type" value="Genomic_DNA"/>
</dbReference>
<dbReference type="AlphaFoldDB" id="A0A164B837"/>
<protein>
    <recommendedName>
        <fullName evidence="2">VanZ-like domain-containing protein</fullName>
    </recommendedName>
</protein>
<comment type="caution">
    <text evidence="3">The sequence shown here is derived from an EMBL/GenBank/DDBJ whole genome shotgun (WGS) entry which is preliminary data.</text>
</comment>
<dbReference type="STRING" id="943830.A4A58_02300"/>